<keyword evidence="8" id="KW-0833">Ubl conjugation pathway</keyword>
<evidence type="ECO:0000256" key="6">
    <source>
        <dbReference type="ARBA" id="ARBA00022723"/>
    </source>
</evidence>
<keyword evidence="15" id="KW-1185">Reference proteome</keyword>
<dbReference type="GeneID" id="108815326"/>
<evidence type="ECO:0000259" key="14">
    <source>
        <dbReference type="PROSITE" id="PS51081"/>
    </source>
</evidence>
<evidence type="ECO:0000256" key="11">
    <source>
        <dbReference type="PROSITE-ProRule" id="PRU00455"/>
    </source>
</evidence>
<evidence type="ECO:0000256" key="1">
    <source>
        <dbReference type="ARBA" id="ARBA00000900"/>
    </source>
</evidence>
<dbReference type="Pfam" id="PF21361">
    <property type="entry name" value="Sina_ZnF"/>
    <property type="match status" value="1"/>
</dbReference>
<keyword evidence="5" id="KW-0808">Transferase</keyword>
<evidence type="ECO:0000313" key="16">
    <source>
        <dbReference type="RefSeq" id="XP_056855414.1"/>
    </source>
</evidence>
<dbReference type="Proteomes" id="UP000504610">
    <property type="component" value="Unplaced"/>
</dbReference>
<dbReference type="RefSeq" id="XP_056855414.1">
    <property type="nucleotide sequence ID" value="XM_056999434.1"/>
</dbReference>
<dbReference type="InterPro" id="IPR049548">
    <property type="entry name" value="Sina-like_RING"/>
</dbReference>
<comment type="similarity">
    <text evidence="3">Belongs to the SINA (Seven in absentia) family.</text>
</comment>
<gene>
    <name evidence="16" type="primary">LOC108815326</name>
</gene>
<sequence length="306" mass="34949">MKEMNAEQDFTGEASTSHHQKRQRRLPSTVEEEEKVGDVTEARSRTMFDLDLLDCPVCFHALTNPIFQCDNGHIACSSCCLKLRSKCPACALPIGNYRCRIMERVVEAIIVPCPNSKHGCTEKFSYGKEIAHEKECGFALCYCPTPNCKYTGVYRELYSHYYANHKDEDLWNCFVCGRSSGAWISTREKILILQESSDGPLVVLQCFNEPQGMYVTVNCIAPSAPGVGRFSYHLSYTDGDATMTFALEEMNRIQKVSWETPEKDFMLVPYYIVGQKAWLKMVICIRRLEEEKEVEEDESEDEAEEE</sequence>
<dbReference type="Gene3D" id="3.30.40.10">
    <property type="entry name" value="Zinc/RING finger domain, C3HC4 (zinc finger)"/>
    <property type="match status" value="1"/>
</dbReference>
<evidence type="ECO:0000256" key="8">
    <source>
        <dbReference type="ARBA" id="ARBA00022786"/>
    </source>
</evidence>
<organism evidence="15 16">
    <name type="scientific">Raphanus sativus</name>
    <name type="common">Radish</name>
    <name type="synonym">Raphanus raphanistrum var. sativus</name>
    <dbReference type="NCBI Taxonomy" id="3726"/>
    <lineage>
        <taxon>Eukaryota</taxon>
        <taxon>Viridiplantae</taxon>
        <taxon>Streptophyta</taxon>
        <taxon>Embryophyta</taxon>
        <taxon>Tracheophyta</taxon>
        <taxon>Spermatophyta</taxon>
        <taxon>Magnoliopsida</taxon>
        <taxon>eudicotyledons</taxon>
        <taxon>Gunneridae</taxon>
        <taxon>Pentapetalae</taxon>
        <taxon>rosids</taxon>
        <taxon>malvids</taxon>
        <taxon>Brassicales</taxon>
        <taxon>Brassicaceae</taxon>
        <taxon>Brassiceae</taxon>
        <taxon>Raphanus</taxon>
    </lineage>
</organism>
<comment type="function">
    <text evidence="10">E3 ubiquitin-protein ligase that mediates ubiquitination and subsequent proteasomal degradation of target proteins. E3 ubiquitin ligases accept ubiquitin from an E2 ubiquitin-conjugating enzyme in the form of a thioester and then directly transfers the ubiquitin to targeted substrates. It probably triggers the ubiquitin-mediated degradation of different substrates.</text>
</comment>
<evidence type="ECO:0000256" key="2">
    <source>
        <dbReference type="ARBA" id="ARBA00004906"/>
    </source>
</evidence>
<reference evidence="16" key="1">
    <citation type="submission" date="2025-08" db="UniProtKB">
        <authorList>
            <consortium name="RefSeq"/>
        </authorList>
    </citation>
    <scope>IDENTIFICATION</scope>
    <source>
        <tissue evidence="16">Leaf</tissue>
    </source>
</reference>
<feature type="domain" description="RING-type" evidence="13">
    <location>
        <begin position="55"/>
        <end position="90"/>
    </location>
</feature>
<dbReference type="SUPFAM" id="SSF57850">
    <property type="entry name" value="RING/U-box"/>
    <property type="match status" value="1"/>
</dbReference>
<dbReference type="PANTHER" id="PTHR46632">
    <property type="entry name" value="E3 UBIQUITIN-PROTEIN LIGASE SINA-LIKE 4"/>
    <property type="match status" value="1"/>
</dbReference>
<evidence type="ECO:0000256" key="12">
    <source>
        <dbReference type="SAM" id="MobiDB-lite"/>
    </source>
</evidence>
<feature type="domain" description="SIAH-type" evidence="14">
    <location>
        <begin position="108"/>
        <end position="166"/>
    </location>
</feature>
<feature type="region of interest" description="Disordered" evidence="12">
    <location>
        <begin position="1"/>
        <end position="38"/>
    </location>
</feature>
<proteinExistence type="inferred from homology"/>
<evidence type="ECO:0000256" key="7">
    <source>
        <dbReference type="ARBA" id="ARBA00022771"/>
    </source>
</evidence>
<dbReference type="GO" id="GO:0061630">
    <property type="term" value="F:ubiquitin protein ligase activity"/>
    <property type="evidence" value="ECO:0007669"/>
    <property type="project" value="UniProtKB-EC"/>
</dbReference>
<dbReference type="PANTHER" id="PTHR46632:SF11">
    <property type="entry name" value="E3 UBIQUITIN-PROTEIN LIGASE SINA-LIKE 1-RELATED"/>
    <property type="match status" value="1"/>
</dbReference>
<evidence type="ECO:0000256" key="4">
    <source>
        <dbReference type="ARBA" id="ARBA00012483"/>
    </source>
</evidence>
<keyword evidence="7 11" id="KW-0863">Zinc-finger</keyword>
<dbReference type="PROSITE" id="PS51081">
    <property type="entry name" value="ZF_SIAH"/>
    <property type="match status" value="1"/>
</dbReference>
<accession>A0A9W3CVC0</accession>
<dbReference type="KEGG" id="rsz:108815326"/>
<evidence type="ECO:0000256" key="10">
    <source>
        <dbReference type="ARBA" id="ARBA00024004"/>
    </source>
</evidence>
<dbReference type="OrthoDB" id="1630758at2759"/>
<dbReference type="CDD" id="cd16571">
    <property type="entry name" value="RING-HC_SIAHs"/>
    <property type="match status" value="1"/>
</dbReference>
<dbReference type="Pfam" id="PF21362">
    <property type="entry name" value="Sina_RING"/>
    <property type="match status" value="1"/>
</dbReference>
<dbReference type="InterPro" id="IPR001841">
    <property type="entry name" value="Znf_RING"/>
</dbReference>
<comment type="catalytic activity">
    <reaction evidence="1">
        <text>S-ubiquitinyl-[E2 ubiquitin-conjugating enzyme]-L-cysteine + [acceptor protein]-L-lysine = [E2 ubiquitin-conjugating enzyme]-L-cysteine + N(6)-ubiquitinyl-[acceptor protein]-L-lysine.</text>
        <dbReference type="EC" id="2.3.2.27"/>
    </reaction>
</comment>
<dbReference type="SUPFAM" id="SSF49599">
    <property type="entry name" value="TRAF domain-like"/>
    <property type="match status" value="1"/>
</dbReference>
<dbReference type="PROSITE" id="PS50089">
    <property type="entry name" value="ZF_RING_2"/>
    <property type="match status" value="1"/>
</dbReference>
<comment type="pathway">
    <text evidence="2">Protein modification; protein ubiquitination.</text>
</comment>
<dbReference type="GO" id="GO:0008270">
    <property type="term" value="F:zinc ion binding"/>
    <property type="evidence" value="ECO:0007669"/>
    <property type="project" value="UniProtKB-KW"/>
</dbReference>
<name>A0A9W3CVC0_RAPSA</name>
<protein>
    <recommendedName>
        <fullName evidence="4">RING-type E3 ubiquitin transferase</fullName>
        <ecNumber evidence="4">2.3.2.27</ecNumber>
    </recommendedName>
</protein>
<evidence type="ECO:0000256" key="5">
    <source>
        <dbReference type="ARBA" id="ARBA00022679"/>
    </source>
</evidence>
<evidence type="ECO:0000313" key="15">
    <source>
        <dbReference type="Proteomes" id="UP000504610"/>
    </source>
</evidence>
<keyword evidence="9" id="KW-0862">Zinc</keyword>
<evidence type="ECO:0000259" key="13">
    <source>
        <dbReference type="PROSITE" id="PS50089"/>
    </source>
</evidence>
<dbReference type="AlphaFoldDB" id="A0A9W3CVC0"/>
<keyword evidence="6" id="KW-0479">Metal-binding</keyword>
<dbReference type="EC" id="2.3.2.27" evidence="4"/>
<dbReference type="InterPro" id="IPR013010">
    <property type="entry name" value="Znf_SIAH"/>
</dbReference>
<evidence type="ECO:0000256" key="9">
    <source>
        <dbReference type="ARBA" id="ARBA00022833"/>
    </source>
</evidence>
<dbReference type="InterPro" id="IPR013083">
    <property type="entry name" value="Znf_RING/FYVE/PHD"/>
</dbReference>
<evidence type="ECO:0000256" key="3">
    <source>
        <dbReference type="ARBA" id="ARBA00009119"/>
    </source>
</evidence>
<dbReference type="InterPro" id="IPR044286">
    <property type="entry name" value="SINL_plant"/>
</dbReference>